<dbReference type="AlphaFoldDB" id="X1VQG9"/>
<sequence>MFLIFLTTYNIEPILRCAAPLDIRKMNLLQILRGAAAIVKKQ</sequence>
<gene>
    <name evidence="1" type="ORF">S12H4_58956</name>
</gene>
<dbReference type="EMBL" id="BARW01038406">
    <property type="protein sequence ID" value="GAJ22522.1"/>
    <property type="molecule type" value="Genomic_DNA"/>
</dbReference>
<protein>
    <submittedName>
        <fullName evidence="1">Uncharacterized protein</fullName>
    </submittedName>
</protein>
<accession>X1VQG9</accession>
<proteinExistence type="predicted"/>
<reference evidence="1" key="1">
    <citation type="journal article" date="2014" name="Front. Microbiol.">
        <title>High frequency of phylogenetically diverse reductive dehalogenase-homologous genes in deep subseafloor sedimentary metagenomes.</title>
        <authorList>
            <person name="Kawai M."/>
            <person name="Futagami T."/>
            <person name="Toyoda A."/>
            <person name="Takaki Y."/>
            <person name="Nishi S."/>
            <person name="Hori S."/>
            <person name="Arai W."/>
            <person name="Tsubouchi T."/>
            <person name="Morono Y."/>
            <person name="Uchiyama I."/>
            <person name="Ito T."/>
            <person name="Fujiyama A."/>
            <person name="Inagaki F."/>
            <person name="Takami H."/>
        </authorList>
    </citation>
    <scope>NUCLEOTIDE SEQUENCE</scope>
    <source>
        <strain evidence="1">Expedition CK06-06</strain>
    </source>
</reference>
<name>X1VQG9_9ZZZZ</name>
<feature type="non-terminal residue" evidence="1">
    <location>
        <position position="42"/>
    </location>
</feature>
<comment type="caution">
    <text evidence="1">The sequence shown here is derived from an EMBL/GenBank/DDBJ whole genome shotgun (WGS) entry which is preliminary data.</text>
</comment>
<evidence type="ECO:0000313" key="1">
    <source>
        <dbReference type="EMBL" id="GAJ22522.1"/>
    </source>
</evidence>
<organism evidence="1">
    <name type="scientific">marine sediment metagenome</name>
    <dbReference type="NCBI Taxonomy" id="412755"/>
    <lineage>
        <taxon>unclassified sequences</taxon>
        <taxon>metagenomes</taxon>
        <taxon>ecological metagenomes</taxon>
    </lineage>
</organism>